<evidence type="ECO:0008006" key="3">
    <source>
        <dbReference type="Google" id="ProtNLM"/>
    </source>
</evidence>
<comment type="caution">
    <text evidence="1">The sequence shown here is derived from an EMBL/GenBank/DDBJ whole genome shotgun (WGS) entry which is preliminary data.</text>
</comment>
<dbReference type="Proteomes" id="UP000237222">
    <property type="component" value="Unassembled WGS sequence"/>
</dbReference>
<sequence>MSLALSAERPFSRGGNRLCFVHPEHPNRCIKVRRPEFTLEDYRRKKGFPKSLLPLSVFDDNAEEFRVLRDFQQNYSDSIFDHISRGYGMIETDLGLGICSELILDHSGEISMSLMLYLWNFGYTDECKRAVEVLKKHWMDHLVPSRSILLHNIVVEKRLEGGVESINRLVVIDGLGATGIAALPFLPRRARRYLVGRKVKNLDERIDEFFESIKSGKYPGPNGLPMKDGVPDIPAPR</sequence>
<evidence type="ECO:0000313" key="2">
    <source>
        <dbReference type="Proteomes" id="UP000237222"/>
    </source>
</evidence>
<organism evidence="1 2">
    <name type="scientific">Zhongshania marina</name>
    <dbReference type="NCBI Taxonomy" id="2304603"/>
    <lineage>
        <taxon>Bacteria</taxon>
        <taxon>Pseudomonadati</taxon>
        <taxon>Pseudomonadota</taxon>
        <taxon>Gammaproteobacteria</taxon>
        <taxon>Cellvibrionales</taxon>
        <taxon>Spongiibacteraceae</taxon>
        <taxon>Zhongshania</taxon>
    </lineage>
</organism>
<dbReference type="AlphaFoldDB" id="A0A2S4HG07"/>
<gene>
    <name evidence="1" type="ORF">C0068_09230</name>
</gene>
<dbReference type="InterPro" id="IPR019647">
    <property type="entry name" value="PhoP_reg_network_YrbL"/>
</dbReference>
<dbReference type="OrthoDB" id="595236at2"/>
<name>A0A2S4HG07_9GAMM</name>
<evidence type="ECO:0000313" key="1">
    <source>
        <dbReference type="EMBL" id="POP52925.1"/>
    </source>
</evidence>
<dbReference type="EMBL" id="PQGG01000020">
    <property type="protein sequence ID" value="POP52925.1"/>
    <property type="molecule type" value="Genomic_DNA"/>
</dbReference>
<proteinExistence type="predicted"/>
<reference evidence="1" key="1">
    <citation type="submission" date="2018-01" db="EMBL/GenBank/DDBJ databases">
        <authorList>
            <person name="Yu X.-D."/>
        </authorList>
    </citation>
    <scope>NUCLEOTIDE SEQUENCE</scope>
    <source>
        <strain evidence="1">ZX-21</strain>
    </source>
</reference>
<protein>
    <recommendedName>
        <fullName evidence="3">PhoP regulatory network protein YrbL</fullName>
    </recommendedName>
</protein>
<dbReference type="RefSeq" id="WP_103684212.1">
    <property type="nucleotide sequence ID" value="NZ_PQGG01000020.1"/>
</dbReference>
<dbReference type="Pfam" id="PF10707">
    <property type="entry name" value="YrbL-PhoP_reg"/>
    <property type="match status" value="1"/>
</dbReference>
<accession>A0A2S4HG07</accession>